<name>A0A1I1G9I4_RUMAL</name>
<dbReference type="Pfam" id="PF14433">
    <property type="entry name" value="SUKH-3"/>
    <property type="match status" value="1"/>
</dbReference>
<dbReference type="InterPro" id="IPR025850">
    <property type="entry name" value="SUKH-3"/>
</dbReference>
<protein>
    <submittedName>
        <fullName evidence="1">SUKH-3 immunity protein</fullName>
    </submittedName>
</protein>
<evidence type="ECO:0000313" key="1">
    <source>
        <dbReference type="EMBL" id="SFC08224.1"/>
    </source>
</evidence>
<evidence type="ECO:0000313" key="2">
    <source>
        <dbReference type="Proteomes" id="UP000182192"/>
    </source>
</evidence>
<sequence length="291" mass="33453">MITFNDIKYDPGFRTINGTLEHQLEDCNLSIIDDGITFGDKIIELVKEYGNFYIDRIEQGSGDRLRFYFEPLINPTKYWSEFDQNAVSIGRIVNSDCRNSINDYTIESAYLLNDGCYYNQSKKKIADSIEELFDYFMKVEYDYHAPISPKTYERLKNGGWYEGRKVDISNLIGECEEAGITLTDKQKAFFEEFSGIICKAHDGQEVEIFSKLSHGICQVSADSDEYEEKWMYDNYDKNSIWVGMCYTGEGRIWLTGDGQLLLFAITGVLKDDAWVSPIGRTIMNGFNVLLS</sequence>
<proteinExistence type="predicted"/>
<organism evidence="1 2">
    <name type="scientific">Ruminococcus albus</name>
    <dbReference type="NCBI Taxonomy" id="1264"/>
    <lineage>
        <taxon>Bacteria</taxon>
        <taxon>Bacillati</taxon>
        <taxon>Bacillota</taxon>
        <taxon>Clostridia</taxon>
        <taxon>Eubacteriales</taxon>
        <taxon>Oscillospiraceae</taxon>
        <taxon>Ruminococcus</taxon>
    </lineage>
</organism>
<gene>
    <name evidence="1" type="ORF">SAMN02910406_01100</name>
</gene>
<dbReference type="Proteomes" id="UP000182192">
    <property type="component" value="Unassembled WGS sequence"/>
</dbReference>
<accession>A0A1I1G9I4</accession>
<dbReference type="EMBL" id="FOKQ01000007">
    <property type="protein sequence ID" value="SFC08224.1"/>
    <property type="molecule type" value="Genomic_DNA"/>
</dbReference>
<reference evidence="1 2" key="1">
    <citation type="submission" date="2016-10" db="EMBL/GenBank/DDBJ databases">
        <authorList>
            <person name="de Groot N.N."/>
        </authorList>
    </citation>
    <scope>NUCLEOTIDE SEQUENCE [LARGE SCALE GENOMIC DNA]</scope>
    <source>
        <strain evidence="1 2">AR67</strain>
    </source>
</reference>
<dbReference type="AlphaFoldDB" id="A0A1I1G9I4"/>